<dbReference type="AlphaFoldDB" id="A4A1W0"/>
<feature type="transmembrane region" description="Helical" evidence="1">
    <location>
        <begin position="111"/>
        <end position="129"/>
    </location>
</feature>
<dbReference type="RefSeq" id="WP_002650580.1">
    <property type="nucleotide sequence ID" value="NZ_CH672376.1"/>
</dbReference>
<proteinExistence type="predicted"/>
<dbReference type="EMBL" id="AANZ01000038">
    <property type="protein sequence ID" value="EAQ77250.1"/>
    <property type="molecule type" value="Genomic_DNA"/>
</dbReference>
<protein>
    <submittedName>
        <fullName evidence="2">Uncharacterized protein</fullName>
    </submittedName>
</protein>
<dbReference type="HOGENOM" id="CLU_1393971_0_0_0"/>
<accession>A4A1W0</accession>
<keyword evidence="1" id="KW-0472">Membrane</keyword>
<evidence type="ECO:0000313" key="3">
    <source>
        <dbReference type="Proteomes" id="UP000004358"/>
    </source>
</evidence>
<keyword evidence="1" id="KW-0812">Transmembrane</keyword>
<name>A4A1W0_9BACT</name>
<dbReference type="OrthoDB" id="277901at2"/>
<keyword evidence="1" id="KW-1133">Transmembrane helix</keyword>
<dbReference type="Proteomes" id="UP000004358">
    <property type="component" value="Unassembled WGS sequence"/>
</dbReference>
<feature type="transmembrane region" description="Helical" evidence="1">
    <location>
        <begin position="141"/>
        <end position="162"/>
    </location>
</feature>
<organism evidence="2 3">
    <name type="scientific">Blastopirellula marina DSM 3645</name>
    <dbReference type="NCBI Taxonomy" id="314230"/>
    <lineage>
        <taxon>Bacteria</taxon>
        <taxon>Pseudomonadati</taxon>
        <taxon>Planctomycetota</taxon>
        <taxon>Planctomycetia</taxon>
        <taxon>Pirellulales</taxon>
        <taxon>Pirellulaceae</taxon>
        <taxon>Blastopirellula</taxon>
    </lineage>
</organism>
<evidence type="ECO:0000256" key="1">
    <source>
        <dbReference type="SAM" id="Phobius"/>
    </source>
</evidence>
<sequence length="195" mass="21430">MNQPPENPYASPGVDEIFEGEPILEAEVVWNEEFSLRVGNIVGDSPLSLPDVCLYCAADIVDDLGIRQNNHFHRLRLLEAESPVSMNVSYSVCAKCIEAAQSWRRRRGKSLYFILAAFVGGTISFAGMVTLSEADHRPNSLFTGLFGIFATAGVGGFFRVAYCESQLPKGLALQKFAGNTMTLAGAGWKFIQRFR</sequence>
<dbReference type="STRING" id="314230.DSM3645_13410"/>
<gene>
    <name evidence="2" type="ORF">DSM3645_13410</name>
</gene>
<comment type="caution">
    <text evidence="2">The sequence shown here is derived from an EMBL/GenBank/DDBJ whole genome shotgun (WGS) entry which is preliminary data.</text>
</comment>
<evidence type="ECO:0000313" key="2">
    <source>
        <dbReference type="EMBL" id="EAQ77250.1"/>
    </source>
</evidence>
<reference evidence="2 3" key="1">
    <citation type="submission" date="2006-02" db="EMBL/GenBank/DDBJ databases">
        <authorList>
            <person name="Amann R."/>
            <person name="Ferriera S."/>
            <person name="Johnson J."/>
            <person name="Kravitz S."/>
            <person name="Halpern A."/>
            <person name="Remington K."/>
            <person name="Beeson K."/>
            <person name="Tran B."/>
            <person name="Rogers Y.-H."/>
            <person name="Friedman R."/>
            <person name="Venter J.C."/>
        </authorList>
    </citation>
    <scope>NUCLEOTIDE SEQUENCE [LARGE SCALE GENOMIC DNA]</scope>
    <source>
        <strain evidence="2 3">DSM 3645</strain>
    </source>
</reference>